<keyword evidence="7 8" id="KW-0472">Membrane</keyword>
<evidence type="ECO:0000313" key="10">
    <source>
        <dbReference type="EMBL" id="KAK2959038.1"/>
    </source>
</evidence>
<gene>
    <name evidence="9" type="ORF">BLNAU_23607</name>
    <name evidence="10" type="ORF">BLNAU_6054</name>
</gene>
<reference evidence="9 11" key="1">
    <citation type="journal article" date="2022" name="bioRxiv">
        <title>Genomics of Preaxostyla Flagellates Illuminates Evolutionary Transitions and the Path Towards Mitochondrial Loss.</title>
        <authorList>
            <person name="Novak L.V.F."/>
            <person name="Treitli S.C."/>
            <person name="Pyrih J."/>
            <person name="Halakuc P."/>
            <person name="Pipaliya S.V."/>
            <person name="Vacek V."/>
            <person name="Brzon O."/>
            <person name="Soukal P."/>
            <person name="Eme L."/>
            <person name="Dacks J.B."/>
            <person name="Karnkowska A."/>
            <person name="Elias M."/>
            <person name="Hampl V."/>
        </authorList>
    </citation>
    <scope>NUCLEOTIDE SEQUENCE [LARGE SCALE GENOMIC DNA]</scope>
    <source>
        <strain evidence="9">NAU3</strain>
        <tissue evidence="9">Gut</tissue>
    </source>
</reference>
<evidence type="ECO:0000256" key="1">
    <source>
        <dbReference type="ARBA" id="ARBA00004141"/>
    </source>
</evidence>
<sequence length="143" mass="16069">MSAPLPDALGTPPTWIRTKVFTAAPQKPVNSFQTPTHKENNSDLSALVIFRPILAIMVGDIGRVLPVLMRAMLFFTNQMNDEFILISLAFFQSGWKRDAENAKKAMTCASEVDYRQYYNTLLFLNSLAIVIFIPITVLHMSTT</sequence>
<dbReference type="EMBL" id="JARBJD010000033">
    <property type="protein sequence ID" value="KAK2959038.1"/>
    <property type="molecule type" value="Genomic_DNA"/>
</dbReference>
<evidence type="ECO:0000313" key="9">
    <source>
        <dbReference type="EMBL" id="KAK2941490.1"/>
    </source>
</evidence>
<comment type="subcellular location">
    <subcellularLocation>
        <location evidence="1">Membrane</location>
        <topology evidence="1">Multi-pass membrane protein</topology>
    </subcellularLocation>
</comment>
<evidence type="ECO:0000256" key="2">
    <source>
        <dbReference type="ARBA" id="ARBA00009904"/>
    </source>
</evidence>
<evidence type="ECO:0000256" key="6">
    <source>
        <dbReference type="ARBA" id="ARBA00023065"/>
    </source>
</evidence>
<keyword evidence="5 8" id="KW-1133">Transmembrane helix</keyword>
<keyword evidence="11" id="KW-1185">Reference proteome</keyword>
<name>A0ABQ9WPT4_9EUKA</name>
<feature type="transmembrane region" description="Helical" evidence="8">
    <location>
        <begin position="44"/>
        <end position="65"/>
    </location>
</feature>
<proteinExistence type="inferred from homology"/>
<dbReference type="EMBL" id="JARBJD010000497">
    <property type="protein sequence ID" value="KAK2941490.1"/>
    <property type="molecule type" value="Genomic_DNA"/>
</dbReference>
<dbReference type="Pfam" id="PF01496">
    <property type="entry name" value="V_ATPase_I"/>
    <property type="match status" value="1"/>
</dbReference>
<dbReference type="Proteomes" id="UP001281761">
    <property type="component" value="Unassembled WGS sequence"/>
</dbReference>
<dbReference type="InterPro" id="IPR002490">
    <property type="entry name" value="V-ATPase_116kDa_su"/>
</dbReference>
<evidence type="ECO:0000256" key="8">
    <source>
        <dbReference type="SAM" id="Phobius"/>
    </source>
</evidence>
<keyword evidence="6" id="KW-0406">Ion transport</keyword>
<protein>
    <submittedName>
        <fullName evidence="9">Uncharacterized protein</fullName>
    </submittedName>
</protein>
<comment type="similarity">
    <text evidence="2">Belongs to the V-ATPase 116 kDa subunit family.</text>
</comment>
<accession>A0ABQ9WPT4</accession>
<evidence type="ECO:0000256" key="5">
    <source>
        <dbReference type="ARBA" id="ARBA00022989"/>
    </source>
</evidence>
<feature type="transmembrane region" description="Helical" evidence="8">
    <location>
        <begin position="121"/>
        <end position="140"/>
    </location>
</feature>
<evidence type="ECO:0000313" key="11">
    <source>
        <dbReference type="Proteomes" id="UP001281761"/>
    </source>
</evidence>
<evidence type="ECO:0000256" key="7">
    <source>
        <dbReference type="ARBA" id="ARBA00023136"/>
    </source>
</evidence>
<evidence type="ECO:0000256" key="4">
    <source>
        <dbReference type="ARBA" id="ARBA00022692"/>
    </source>
</evidence>
<organism evidence="9 11">
    <name type="scientific">Blattamonas nauphoetae</name>
    <dbReference type="NCBI Taxonomy" id="2049346"/>
    <lineage>
        <taxon>Eukaryota</taxon>
        <taxon>Metamonada</taxon>
        <taxon>Preaxostyla</taxon>
        <taxon>Oxymonadida</taxon>
        <taxon>Blattamonas</taxon>
    </lineage>
</organism>
<evidence type="ECO:0000256" key="3">
    <source>
        <dbReference type="ARBA" id="ARBA00022448"/>
    </source>
</evidence>
<keyword evidence="3" id="KW-0813">Transport</keyword>
<comment type="caution">
    <text evidence="9">The sequence shown here is derived from an EMBL/GenBank/DDBJ whole genome shotgun (WGS) entry which is preliminary data.</text>
</comment>
<keyword evidence="4 8" id="KW-0812">Transmembrane</keyword>